<evidence type="ECO:0000256" key="1">
    <source>
        <dbReference type="SAM" id="MobiDB-lite"/>
    </source>
</evidence>
<evidence type="ECO:0000313" key="2">
    <source>
        <dbReference type="EMBL" id="KAJ3508196.1"/>
    </source>
</evidence>
<proteinExistence type="predicted"/>
<dbReference type="EMBL" id="JANKHO010000584">
    <property type="protein sequence ID" value="KAJ3508196.1"/>
    <property type="molecule type" value="Genomic_DNA"/>
</dbReference>
<dbReference type="AlphaFoldDB" id="A0A9W8MV65"/>
<gene>
    <name evidence="2" type="ORF">NLJ89_g5885</name>
</gene>
<dbReference type="Proteomes" id="UP001148786">
    <property type="component" value="Unassembled WGS sequence"/>
</dbReference>
<organism evidence="2 3">
    <name type="scientific">Agrocybe chaxingu</name>
    <dbReference type="NCBI Taxonomy" id="84603"/>
    <lineage>
        <taxon>Eukaryota</taxon>
        <taxon>Fungi</taxon>
        <taxon>Dikarya</taxon>
        <taxon>Basidiomycota</taxon>
        <taxon>Agaricomycotina</taxon>
        <taxon>Agaricomycetes</taxon>
        <taxon>Agaricomycetidae</taxon>
        <taxon>Agaricales</taxon>
        <taxon>Agaricineae</taxon>
        <taxon>Strophariaceae</taxon>
        <taxon>Agrocybe</taxon>
    </lineage>
</organism>
<comment type="caution">
    <text evidence="2">The sequence shown here is derived from an EMBL/GenBank/DDBJ whole genome shotgun (WGS) entry which is preliminary data.</text>
</comment>
<dbReference type="OrthoDB" id="3040699at2759"/>
<feature type="region of interest" description="Disordered" evidence="1">
    <location>
        <begin position="183"/>
        <end position="208"/>
    </location>
</feature>
<feature type="compositionally biased region" description="Polar residues" evidence="1">
    <location>
        <begin position="183"/>
        <end position="192"/>
    </location>
</feature>
<sequence>MSAHEATKTNQKLFHRYAKVFSEEDPGAFALHADKLAAWLSDHKAYYPAARPEIIRLMIIAQMTLRKVLAVGNDLSVPFKASDYSSHPMVPPYISLVKAIEPYQSHFVEPNLLSLSNIYSFVQCSLISQADVDFFKSIVATASQDHSPDIAEARLPSTLQLSPQIMERILRHKMITEANLVTDPTSSSTMQDSAPVPDRPPPRIVKSKAKKRKTIDFELLVEQDIQGLLQRKGATPGTPGEKHPWLVFSTCKFNFGLQRRKRFKSSFSGQQLPNPRCAY</sequence>
<name>A0A9W8MV65_9AGAR</name>
<reference evidence="2" key="1">
    <citation type="submission" date="2022-07" db="EMBL/GenBank/DDBJ databases">
        <title>Genome Sequence of Agrocybe chaxingu.</title>
        <authorList>
            <person name="Buettner E."/>
        </authorList>
    </citation>
    <scope>NUCLEOTIDE SEQUENCE</scope>
    <source>
        <strain evidence="2">MP-N11</strain>
    </source>
</reference>
<protein>
    <submittedName>
        <fullName evidence="2">Uncharacterized protein</fullName>
    </submittedName>
</protein>
<accession>A0A9W8MV65</accession>
<keyword evidence="3" id="KW-1185">Reference proteome</keyword>
<evidence type="ECO:0000313" key="3">
    <source>
        <dbReference type="Proteomes" id="UP001148786"/>
    </source>
</evidence>